<organism evidence="3 4">
    <name type="scientific">Salibacterium salarium</name>
    <dbReference type="NCBI Taxonomy" id="284579"/>
    <lineage>
        <taxon>Bacteria</taxon>
        <taxon>Bacillati</taxon>
        <taxon>Bacillota</taxon>
        <taxon>Bacilli</taxon>
        <taxon>Bacillales</taxon>
        <taxon>Bacillaceae</taxon>
    </lineage>
</organism>
<keyword evidence="4" id="KW-1185">Reference proteome</keyword>
<evidence type="ECO:0000313" key="4">
    <source>
        <dbReference type="Proteomes" id="UP000275076"/>
    </source>
</evidence>
<dbReference type="PROSITE" id="PS00166">
    <property type="entry name" value="ENOYL_COA_HYDRATASE"/>
    <property type="match status" value="1"/>
</dbReference>
<evidence type="ECO:0000256" key="2">
    <source>
        <dbReference type="RuleBase" id="RU003707"/>
    </source>
</evidence>
<dbReference type="OrthoDB" id="9775794at2"/>
<dbReference type="CDD" id="cd06558">
    <property type="entry name" value="crotonase-like"/>
    <property type="match status" value="1"/>
</dbReference>
<dbReference type="InterPro" id="IPR029045">
    <property type="entry name" value="ClpP/crotonase-like_dom_sf"/>
</dbReference>
<dbReference type="InterPro" id="IPR001753">
    <property type="entry name" value="Enoyl-CoA_hydra/iso"/>
</dbReference>
<dbReference type="AlphaFoldDB" id="A0A428MUR8"/>
<dbReference type="Pfam" id="PF00378">
    <property type="entry name" value="ECH_1"/>
    <property type="match status" value="1"/>
</dbReference>
<sequence>MEQKLGVLYKRGECLLKQDTVLYENNQGIAVITLNRPHVKNALHLPMHEELYYCLNEANTDTNVKVIVLQGAGDAFCAGADLKSVENPQSFDYGDYLRETYNRLILCIAGINKPTIAYLNGTTVGAGLSIALACDYRIAAPGATIALSFLKIGLVPDAGASFFLPRLVGYGKALELSLGHTVSTKDAYDMNLITKTGDPWEFAQTLLSLPAEAYGLMKQNMYKGTLYSLEEVLDMEVSAQRQAGKTDEHKQALSAFWKKTNK</sequence>
<dbReference type="PANTHER" id="PTHR43802:SF1">
    <property type="entry name" value="IP11341P-RELATED"/>
    <property type="match status" value="1"/>
</dbReference>
<evidence type="ECO:0000313" key="3">
    <source>
        <dbReference type="EMBL" id="RSL29874.1"/>
    </source>
</evidence>
<accession>A0A428MUR8</accession>
<dbReference type="EMBL" id="RBVX01000048">
    <property type="protein sequence ID" value="RSL29874.1"/>
    <property type="molecule type" value="Genomic_DNA"/>
</dbReference>
<dbReference type="PANTHER" id="PTHR43802">
    <property type="entry name" value="ENOYL-COA HYDRATASE"/>
    <property type="match status" value="1"/>
</dbReference>
<proteinExistence type="inferred from homology"/>
<dbReference type="SUPFAM" id="SSF52096">
    <property type="entry name" value="ClpP/crotonase"/>
    <property type="match status" value="1"/>
</dbReference>
<dbReference type="InterPro" id="IPR014748">
    <property type="entry name" value="Enoyl-CoA_hydra_C"/>
</dbReference>
<keyword evidence="3" id="KW-0413">Isomerase</keyword>
<dbReference type="Proteomes" id="UP000275076">
    <property type="component" value="Unassembled WGS sequence"/>
</dbReference>
<comment type="caution">
    <text evidence="3">The sequence shown here is derived from an EMBL/GenBank/DDBJ whole genome shotgun (WGS) entry which is preliminary data.</text>
</comment>
<dbReference type="Gene3D" id="1.10.12.10">
    <property type="entry name" value="Lyase 2-enoyl-coa Hydratase, Chain A, domain 2"/>
    <property type="match status" value="1"/>
</dbReference>
<dbReference type="Gene3D" id="3.90.226.10">
    <property type="entry name" value="2-enoyl-CoA Hydratase, Chain A, domain 1"/>
    <property type="match status" value="1"/>
</dbReference>
<dbReference type="InterPro" id="IPR018376">
    <property type="entry name" value="Enoyl-CoA_hyd/isom_CS"/>
</dbReference>
<name>A0A428MUR8_9BACI</name>
<evidence type="ECO:0000256" key="1">
    <source>
        <dbReference type="ARBA" id="ARBA00005254"/>
    </source>
</evidence>
<protein>
    <submittedName>
        <fullName evidence="3">Enoyl-CoA hydratase/isomerase family protein</fullName>
    </submittedName>
</protein>
<reference evidence="3 4" key="1">
    <citation type="submission" date="2018-10" db="EMBL/GenBank/DDBJ databases">
        <title>Draft genome sequence of Bacillus salarius IM0101, isolated from a hypersaline soil in Inner Mongolia, China.</title>
        <authorList>
            <person name="Yamprayoonswat W."/>
            <person name="Boonvisut S."/>
            <person name="Jumpathong W."/>
            <person name="Sittihan S."/>
            <person name="Ruangsuj P."/>
            <person name="Wanthongcharoen S."/>
            <person name="Thongpramul N."/>
            <person name="Pimmason S."/>
            <person name="Yu B."/>
            <person name="Yasawong M."/>
        </authorList>
    </citation>
    <scope>NUCLEOTIDE SEQUENCE [LARGE SCALE GENOMIC DNA]</scope>
    <source>
        <strain evidence="3 4">IM0101</strain>
    </source>
</reference>
<comment type="similarity">
    <text evidence="1 2">Belongs to the enoyl-CoA hydratase/isomerase family.</text>
</comment>
<dbReference type="GO" id="GO:0016853">
    <property type="term" value="F:isomerase activity"/>
    <property type="evidence" value="ECO:0007669"/>
    <property type="project" value="UniProtKB-KW"/>
</dbReference>
<gene>
    <name evidence="3" type="ORF">D7Z54_28815</name>
</gene>